<keyword evidence="5 8" id="KW-0418">Kinase</keyword>
<dbReference type="FunFam" id="3.30.2130.10:FF:000001">
    <property type="entry name" value="Bifunctional aspartokinase/homoserine dehydrogenase"/>
    <property type="match status" value="1"/>
</dbReference>
<dbReference type="GO" id="GO:0005829">
    <property type="term" value="C:cytosol"/>
    <property type="evidence" value="ECO:0007669"/>
    <property type="project" value="TreeGrafter"/>
</dbReference>
<evidence type="ECO:0000256" key="9">
    <source>
        <dbReference type="SAM" id="MobiDB-lite"/>
    </source>
</evidence>
<comment type="caution">
    <text evidence="11">The sequence shown here is derived from an EMBL/GenBank/DDBJ whole genome shotgun (WGS) entry which is preliminary data.</text>
</comment>
<dbReference type="OrthoDB" id="4323675at2759"/>
<dbReference type="HOGENOM" id="CLU_009116_6_4_1"/>
<dbReference type="EC" id="2.7.2.4" evidence="8"/>
<dbReference type="GO" id="GO:0004072">
    <property type="term" value="F:aspartate kinase activity"/>
    <property type="evidence" value="ECO:0007669"/>
    <property type="project" value="UniProtKB-EC"/>
</dbReference>
<dbReference type="SUPFAM" id="SSF55021">
    <property type="entry name" value="ACT-like"/>
    <property type="match status" value="2"/>
</dbReference>
<dbReference type="Gene3D" id="3.30.2130.10">
    <property type="entry name" value="VC0802-like"/>
    <property type="match status" value="1"/>
</dbReference>
<dbReference type="FunFam" id="3.40.1160.10:FF:000023">
    <property type="entry name" value="Probable aspartokinase"/>
    <property type="match status" value="1"/>
</dbReference>
<feature type="region of interest" description="Disordered" evidence="9">
    <location>
        <begin position="330"/>
        <end position="351"/>
    </location>
</feature>
<dbReference type="InParanoid" id="V5HW50"/>
<dbReference type="GO" id="GO:0009088">
    <property type="term" value="P:threonine biosynthetic process"/>
    <property type="evidence" value="ECO:0007669"/>
    <property type="project" value="UniProtKB-ARBA"/>
</dbReference>
<dbReference type="PROSITE" id="PS51671">
    <property type="entry name" value="ACT"/>
    <property type="match status" value="1"/>
</dbReference>
<evidence type="ECO:0000256" key="6">
    <source>
        <dbReference type="ARBA" id="ARBA00022840"/>
    </source>
</evidence>
<evidence type="ECO:0000313" key="12">
    <source>
        <dbReference type="Proteomes" id="UP000018001"/>
    </source>
</evidence>
<evidence type="ECO:0000256" key="4">
    <source>
        <dbReference type="ARBA" id="ARBA00022741"/>
    </source>
</evidence>
<comment type="pathway">
    <text evidence="1">Mycotoxin biosynthesis.</text>
</comment>
<dbReference type="Pfam" id="PF22468">
    <property type="entry name" value="ACT_9"/>
    <property type="match status" value="1"/>
</dbReference>
<dbReference type="Proteomes" id="UP000018001">
    <property type="component" value="Unassembled WGS sequence"/>
</dbReference>
<dbReference type="PANTHER" id="PTHR21499">
    <property type="entry name" value="ASPARTATE KINASE"/>
    <property type="match status" value="1"/>
</dbReference>
<comment type="catalytic activity">
    <reaction evidence="7 8">
        <text>L-aspartate + ATP = 4-phospho-L-aspartate + ADP</text>
        <dbReference type="Rhea" id="RHEA:23776"/>
        <dbReference type="ChEBI" id="CHEBI:29991"/>
        <dbReference type="ChEBI" id="CHEBI:30616"/>
        <dbReference type="ChEBI" id="CHEBI:57535"/>
        <dbReference type="ChEBI" id="CHEBI:456216"/>
        <dbReference type="EC" id="2.7.2.4"/>
    </reaction>
</comment>
<dbReference type="AlphaFoldDB" id="V5HW50"/>
<reference evidence="12" key="1">
    <citation type="journal article" date="2014" name="Genome Announc.">
        <title>Draft genome sequence of the formaldehyde-resistant fungus Byssochlamys spectabilis No. 5 (anamorph Paecilomyces variotii No. 5) (NBRC109023).</title>
        <authorList>
            <person name="Oka T."/>
            <person name="Ekino K."/>
            <person name="Fukuda K."/>
            <person name="Nomura Y."/>
        </authorList>
    </citation>
    <scope>NUCLEOTIDE SEQUENCE [LARGE SCALE GENOMIC DNA]</scope>
    <source>
        <strain evidence="12">No. 5 / NBRC 109023</strain>
    </source>
</reference>
<dbReference type="InterPro" id="IPR002912">
    <property type="entry name" value="ACT_dom"/>
</dbReference>
<organism evidence="11 12">
    <name type="scientific">Byssochlamys spectabilis (strain No. 5 / NBRC 109023)</name>
    <name type="common">Paecilomyces variotii</name>
    <dbReference type="NCBI Taxonomy" id="1356009"/>
    <lineage>
        <taxon>Eukaryota</taxon>
        <taxon>Fungi</taxon>
        <taxon>Dikarya</taxon>
        <taxon>Ascomycota</taxon>
        <taxon>Pezizomycotina</taxon>
        <taxon>Eurotiomycetes</taxon>
        <taxon>Eurotiomycetidae</taxon>
        <taxon>Eurotiales</taxon>
        <taxon>Thermoascaceae</taxon>
        <taxon>Paecilomyces</taxon>
    </lineage>
</organism>
<dbReference type="InterPro" id="IPR036393">
    <property type="entry name" value="AceGlu_kinase-like_sf"/>
</dbReference>
<evidence type="ECO:0000256" key="5">
    <source>
        <dbReference type="ARBA" id="ARBA00022777"/>
    </source>
</evidence>
<gene>
    <name evidence="11" type="ORF">PVAR5_2605</name>
</gene>
<dbReference type="Gene3D" id="3.40.1160.10">
    <property type="entry name" value="Acetylglutamate kinase-like"/>
    <property type="match status" value="1"/>
</dbReference>
<dbReference type="SUPFAM" id="SSF53633">
    <property type="entry name" value="Carbamate kinase-like"/>
    <property type="match status" value="1"/>
</dbReference>
<keyword evidence="12" id="KW-1185">Reference proteome</keyword>
<sequence length="537" mass="58740">MTIRPNQKPWIVQKYGGTSLGKLLDKVCGTIIPSYLENHNVAVICSALSGATKASGTTSMLLDCLRCAEIVGAESISHINMTLDRIRDVHIDKINSFRGHSNSSSDLLLIETTKSIVNDCDEIRRFLLAAHVVGDLSPRSKDRVLSLGERLACKVVATALNVKEGIPARVINLDNIVAEVFGRSLSEQESEFDCLGTEFYHKLARKIGSIVSESIDAVPVITGYFGLMPYSLLQCVGRGYSDLCGAMCAAGLNAMEYQIWKEVDGIFTADPRKVPSARVLETVTAEEAAELTFFGSEVIHPLTMEQLYKSEIVLRLRNVLRPSGLGTVIYPSGPETEPQTKEAVQQSPTSPTSDIFMLSNGYHGQSRSRRRPTAITSKEGLILINVTCSRTTKSQGFLASVFSQLQRNGIVPDLVTTSERNVSLAVQISDSLSSRNRLVLDLQRFGSVTILENMNIVSVIGQKMRNMVGTANEIFSALASAKINIYLISQGASEINISFVVKAEDAVQAMNVVHARALQIPTHLEQENNFIKGPWLY</sequence>
<evidence type="ECO:0000256" key="2">
    <source>
        <dbReference type="ARBA" id="ARBA00010122"/>
    </source>
</evidence>
<dbReference type="GO" id="GO:0009089">
    <property type="term" value="P:lysine biosynthetic process via diaminopimelate"/>
    <property type="evidence" value="ECO:0007669"/>
    <property type="project" value="TreeGrafter"/>
</dbReference>
<dbReference type="PANTHER" id="PTHR21499:SF59">
    <property type="entry name" value="ASPARTOKINASE"/>
    <property type="match status" value="1"/>
</dbReference>
<dbReference type="InterPro" id="IPR001341">
    <property type="entry name" value="Asp_kinase"/>
</dbReference>
<accession>V5HW50</accession>
<feature type="compositionally biased region" description="Polar residues" evidence="9">
    <location>
        <begin position="342"/>
        <end position="351"/>
    </location>
</feature>
<name>V5HW50_BYSSN</name>
<evidence type="ECO:0000256" key="1">
    <source>
        <dbReference type="ARBA" id="ARBA00004685"/>
    </source>
</evidence>
<dbReference type="CDD" id="cd04924">
    <property type="entry name" value="ACT_AK-Arch_2"/>
    <property type="match status" value="1"/>
</dbReference>
<dbReference type="GO" id="GO:0005524">
    <property type="term" value="F:ATP binding"/>
    <property type="evidence" value="ECO:0007669"/>
    <property type="project" value="UniProtKB-KW"/>
</dbReference>
<dbReference type="Pfam" id="PF00696">
    <property type="entry name" value="AA_kinase"/>
    <property type="match status" value="1"/>
</dbReference>
<keyword evidence="4" id="KW-0547">Nucleotide-binding</keyword>
<dbReference type="InterPro" id="IPR054352">
    <property type="entry name" value="ACT_Aspartokinase"/>
</dbReference>
<dbReference type="InterPro" id="IPR045865">
    <property type="entry name" value="ACT-like_dom_sf"/>
</dbReference>
<protein>
    <recommendedName>
        <fullName evidence="8">Aspartokinase</fullName>
        <ecNumber evidence="8">2.7.2.4</ecNumber>
    </recommendedName>
</protein>
<dbReference type="EMBL" id="BAUL01000073">
    <property type="protein sequence ID" value="GAD93985.1"/>
    <property type="molecule type" value="Genomic_DNA"/>
</dbReference>
<keyword evidence="6" id="KW-0067">ATP-binding</keyword>
<evidence type="ECO:0000313" key="11">
    <source>
        <dbReference type="EMBL" id="GAD93985.1"/>
    </source>
</evidence>
<dbReference type="PROSITE" id="PS00324">
    <property type="entry name" value="ASPARTOKINASE"/>
    <property type="match status" value="1"/>
</dbReference>
<dbReference type="GO" id="GO:0009090">
    <property type="term" value="P:homoserine biosynthetic process"/>
    <property type="evidence" value="ECO:0007669"/>
    <property type="project" value="TreeGrafter"/>
</dbReference>
<dbReference type="eggNOG" id="KOG0456">
    <property type="taxonomic scope" value="Eukaryota"/>
</dbReference>
<dbReference type="NCBIfam" id="TIGR00657">
    <property type="entry name" value="asp_kinases"/>
    <property type="match status" value="1"/>
</dbReference>
<evidence type="ECO:0000256" key="3">
    <source>
        <dbReference type="ARBA" id="ARBA00022679"/>
    </source>
</evidence>
<feature type="domain" description="ACT" evidence="10">
    <location>
        <begin position="459"/>
        <end position="537"/>
    </location>
</feature>
<evidence type="ECO:0000256" key="8">
    <source>
        <dbReference type="RuleBase" id="RU003448"/>
    </source>
</evidence>
<evidence type="ECO:0000256" key="7">
    <source>
        <dbReference type="ARBA" id="ARBA00047872"/>
    </source>
</evidence>
<keyword evidence="3 8" id="KW-0808">Transferase</keyword>
<dbReference type="InterPro" id="IPR001048">
    <property type="entry name" value="Asp/Glu/Uridylate_kinase"/>
</dbReference>
<dbReference type="InterPro" id="IPR018042">
    <property type="entry name" value="Aspartate_kinase_CS"/>
</dbReference>
<dbReference type="GO" id="GO:0071266">
    <property type="term" value="P:'de novo' L-methionine biosynthetic process"/>
    <property type="evidence" value="ECO:0007669"/>
    <property type="project" value="UniProtKB-ARBA"/>
</dbReference>
<proteinExistence type="inferred from homology"/>
<evidence type="ECO:0000259" key="10">
    <source>
        <dbReference type="PROSITE" id="PS51671"/>
    </source>
</evidence>
<comment type="similarity">
    <text evidence="2 8">Belongs to the aspartokinase family.</text>
</comment>